<dbReference type="NCBIfam" id="TIGR04057">
    <property type="entry name" value="SusC_RagA_signa"/>
    <property type="match status" value="1"/>
</dbReference>
<dbReference type="SMART" id="SM00965">
    <property type="entry name" value="STN"/>
    <property type="match status" value="1"/>
</dbReference>
<evidence type="ECO:0000313" key="8">
    <source>
        <dbReference type="Proteomes" id="UP000199421"/>
    </source>
</evidence>
<evidence type="ECO:0000256" key="4">
    <source>
        <dbReference type="PROSITE-ProRule" id="PRU01360"/>
    </source>
</evidence>
<keyword evidence="2 4" id="KW-0472">Membrane</keyword>
<dbReference type="Proteomes" id="UP000199421">
    <property type="component" value="Unassembled WGS sequence"/>
</dbReference>
<protein>
    <submittedName>
        <fullName evidence="7">TonB-linked outer membrane protein, SusC/RagA family</fullName>
    </submittedName>
</protein>
<keyword evidence="8" id="KW-1185">Reference proteome</keyword>
<dbReference type="EMBL" id="FOAF01000008">
    <property type="protein sequence ID" value="SEM15110.1"/>
    <property type="molecule type" value="Genomic_DNA"/>
</dbReference>
<dbReference type="GO" id="GO:0009279">
    <property type="term" value="C:cell outer membrane"/>
    <property type="evidence" value="ECO:0007669"/>
    <property type="project" value="UniProtKB-SubCell"/>
</dbReference>
<accession>A0A1H7W0T3</accession>
<evidence type="ECO:0000259" key="6">
    <source>
        <dbReference type="SMART" id="SM00965"/>
    </source>
</evidence>
<keyword evidence="3 4" id="KW-0998">Cell outer membrane</keyword>
<comment type="similarity">
    <text evidence="4">Belongs to the TonB-dependent receptor family.</text>
</comment>
<dbReference type="STRING" id="407022.SAMN05661044_04366"/>
<evidence type="ECO:0000256" key="3">
    <source>
        <dbReference type="ARBA" id="ARBA00023237"/>
    </source>
</evidence>
<dbReference type="NCBIfam" id="TIGR04056">
    <property type="entry name" value="OMP_RagA_SusC"/>
    <property type="match status" value="1"/>
</dbReference>
<feature type="domain" description="Secretin/TonB short N-terminal" evidence="6">
    <location>
        <begin position="69"/>
        <end position="120"/>
    </location>
</feature>
<gene>
    <name evidence="7" type="ORF">SAMN05661044_04366</name>
</gene>
<dbReference type="Pfam" id="PF07715">
    <property type="entry name" value="Plug"/>
    <property type="match status" value="1"/>
</dbReference>
<keyword evidence="1 4" id="KW-0813">Transport</keyword>
<keyword evidence="5" id="KW-1133">Transmembrane helix</keyword>
<evidence type="ECO:0000256" key="1">
    <source>
        <dbReference type="ARBA" id="ARBA00022448"/>
    </source>
</evidence>
<comment type="subcellular location">
    <subcellularLocation>
        <location evidence="4">Cell outer membrane</location>
        <topology evidence="4">Multi-pass membrane protein</topology>
    </subcellularLocation>
</comment>
<evidence type="ECO:0000256" key="2">
    <source>
        <dbReference type="ARBA" id="ARBA00023136"/>
    </source>
</evidence>
<evidence type="ECO:0000313" key="7">
    <source>
        <dbReference type="EMBL" id="SEM15110.1"/>
    </source>
</evidence>
<dbReference type="SUPFAM" id="SSF49464">
    <property type="entry name" value="Carboxypeptidase regulatory domain-like"/>
    <property type="match status" value="1"/>
</dbReference>
<dbReference type="PROSITE" id="PS52016">
    <property type="entry name" value="TONB_DEPENDENT_REC_3"/>
    <property type="match status" value="1"/>
</dbReference>
<keyword evidence="4" id="KW-1134">Transmembrane beta strand</keyword>
<dbReference type="Pfam" id="PF07660">
    <property type="entry name" value="STN"/>
    <property type="match status" value="1"/>
</dbReference>
<sequence length="1191" mass="133494">MQLIYALKSRDWTIPHFQTFLVMKITGFLILLSILQGYAKPGNAQNITLSAKNLSVEQFLTNLHQQTNFDFFYDAKLLKQIKPINLSVKDASISQVLQLALQNQQLTYTIKGNAVVIKKKEPLVINKNSFDHAQQNTVNGKITDTTGTPLPRASIKVKGTQRVTVTNDNGIFELKDIDLQSILIISYTGYLTQEIPLNGKSTLEVTLKEGFEGLDEVVVVGYGTQKKVNLTGAVDQVTSKVLENRAIPNLTQGLQGTIPNLNLVPLDGKPIQSPSYNVRGITSIGQGGNALVLIDGVEGDPSRLNPNDVATVSVLKDASSAAIYGARGAFGVILITTKNPNPDKTSVTYSFNHGIKSPVASPDFVTDGYQFATMFNDSWSAWNDYSQTPQNVNKTVKFSPEYLAEYQRRAADPSLPKVDVNEAGEYVYYGNTDWYKELYKDHNNSNDHNITISGSQGKSDFYVSGRMFNQSGLFRYNSDDYKSYNLRAKGSLQVFPWLRFANNADYSSIKYHNPLNVGEGGSIWRNISDEGHTMAPMFNPDGTLTYSAAYTVGDFWYGKNGVDMDRRVFRNTSSVNTNFFSNQLRVNADFTFQQTNNDEQRRRVQVPYSRIPGVIEYVGTNTNDLQFTDRLTDYLATNVYAEYEPKLTNGHYVKALVGFNNEQSTFKSLTTTRNGLIFEDGTDINLALGQSITTLGGREKWAIRGGFYRLNYAYKDRYLIETNGRYDGSSKFPEDQRFAFFPSISAGWRINSEPFWNVSPNFISELKLRASYGSLGNGSIASYAFQERYKITQSERILNGVRPQQTGQPGVLPDGLTWETSTTTNVGLDVSMLANRLTLVADAYIRKTTDMFTVGMTLPAVFGTDVPKGNYADLETKGWEVSVQWNDKFDLGAKPFHYNIRLNLADYQAEVTKYNNPDKRLSDYYAGQKLGEIWGFTTAGFYTSAEDIASSPTQILYKSSTSGQTLPGDIKFADLNGDGVIDKGTETVGNPGDMSIIGNTTPRYTYGINLGADWNRFSFSVFFQGVGKQDWYPGREAAIFWGQYNRPYNKIPTWQLGEIWSEDNPNAYLPRYRGYIAQNDQATLRQNQTRYLQNVAYIRMKNIQLGYMLPENWIKRLGMSATRIFVSGENLFTWSPLYKRTKDLDVENVWRSDTLLNPPTDAVADPNNNNSGNGNNYPMLKSISFGISATF</sequence>
<evidence type="ECO:0000256" key="5">
    <source>
        <dbReference type="SAM" id="Phobius"/>
    </source>
</evidence>
<name>A0A1H7W0T3_OLID1</name>
<keyword evidence="4 5" id="KW-0812">Transmembrane</keyword>
<dbReference type="InterPro" id="IPR008969">
    <property type="entry name" value="CarboxyPept-like_regulatory"/>
</dbReference>
<dbReference type="InterPro" id="IPR012910">
    <property type="entry name" value="Plug_dom"/>
</dbReference>
<proteinExistence type="inferred from homology"/>
<dbReference type="InterPro" id="IPR023996">
    <property type="entry name" value="TonB-dep_OMP_SusC/RagA"/>
</dbReference>
<dbReference type="Pfam" id="PF13715">
    <property type="entry name" value="CarbopepD_reg_2"/>
    <property type="match status" value="1"/>
</dbReference>
<dbReference type="Gene3D" id="2.60.40.1120">
    <property type="entry name" value="Carboxypeptidase-like, regulatory domain"/>
    <property type="match status" value="1"/>
</dbReference>
<dbReference type="InterPro" id="IPR037066">
    <property type="entry name" value="Plug_dom_sf"/>
</dbReference>
<reference evidence="8" key="1">
    <citation type="submission" date="2016-10" db="EMBL/GenBank/DDBJ databases">
        <authorList>
            <person name="Varghese N."/>
            <person name="Submissions S."/>
        </authorList>
    </citation>
    <scope>NUCLEOTIDE SEQUENCE [LARGE SCALE GENOMIC DNA]</scope>
    <source>
        <strain evidence="8">DSM 18733</strain>
    </source>
</reference>
<feature type="transmembrane region" description="Helical" evidence="5">
    <location>
        <begin position="21"/>
        <end position="39"/>
    </location>
</feature>
<dbReference type="InterPro" id="IPR023997">
    <property type="entry name" value="TonB-dep_OMP_SusC/RagA_CS"/>
</dbReference>
<dbReference type="SUPFAM" id="SSF56935">
    <property type="entry name" value="Porins"/>
    <property type="match status" value="1"/>
</dbReference>
<organism evidence="7 8">
    <name type="scientific">Olivibacter domesticus</name>
    <name type="common">Pseudosphingobacterium domesticum</name>
    <dbReference type="NCBI Taxonomy" id="407022"/>
    <lineage>
        <taxon>Bacteria</taxon>
        <taxon>Pseudomonadati</taxon>
        <taxon>Bacteroidota</taxon>
        <taxon>Sphingobacteriia</taxon>
        <taxon>Sphingobacteriales</taxon>
        <taxon>Sphingobacteriaceae</taxon>
        <taxon>Olivibacter</taxon>
    </lineage>
</organism>
<dbReference type="InterPro" id="IPR011662">
    <property type="entry name" value="Secretin/TonB_short_N"/>
</dbReference>
<dbReference type="AlphaFoldDB" id="A0A1H7W0T3"/>
<dbReference type="Gene3D" id="2.170.130.10">
    <property type="entry name" value="TonB-dependent receptor, plug domain"/>
    <property type="match status" value="1"/>
</dbReference>
<dbReference type="InterPro" id="IPR039426">
    <property type="entry name" value="TonB-dep_rcpt-like"/>
</dbReference>